<keyword evidence="4" id="KW-1185">Reference proteome</keyword>
<feature type="compositionally biased region" description="Polar residues" evidence="1">
    <location>
        <begin position="147"/>
        <end position="160"/>
    </location>
</feature>
<feature type="signal peptide" evidence="2">
    <location>
        <begin position="1"/>
        <end position="25"/>
    </location>
</feature>
<evidence type="ECO:0000313" key="3">
    <source>
        <dbReference type="EMBL" id="MBB6092113.1"/>
    </source>
</evidence>
<evidence type="ECO:0000256" key="2">
    <source>
        <dbReference type="SAM" id="SignalP"/>
    </source>
</evidence>
<proteinExistence type="predicted"/>
<protein>
    <submittedName>
        <fullName evidence="3">Uncharacterized protein</fullName>
    </submittedName>
</protein>
<reference evidence="3 4" key="1">
    <citation type="submission" date="2020-08" db="EMBL/GenBank/DDBJ databases">
        <title>Genomic Encyclopedia of Type Strains, Phase IV (KMG-IV): sequencing the most valuable type-strain genomes for metagenomic binning, comparative biology and taxonomic classification.</title>
        <authorList>
            <person name="Goeker M."/>
        </authorList>
    </citation>
    <scope>NUCLEOTIDE SEQUENCE [LARGE SCALE GENOMIC DNA]</scope>
    <source>
        <strain evidence="3 4">DSM 26723</strain>
    </source>
</reference>
<accession>A0A841HHG0</accession>
<feature type="compositionally biased region" description="Low complexity" evidence="1">
    <location>
        <begin position="161"/>
        <end position="171"/>
    </location>
</feature>
<organism evidence="3 4">
    <name type="scientific">Povalibacter uvarum</name>
    <dbReference type="NCBI Taxonomy" id="732238"/>
    <lineage>
        <taxon>Bacteria</taxon>
        <taxon>Pseudomonadati</taxon>
        <taxon>Pseudomonadota</taxon>
        <taxon>Gammaproteobacteria</taxon>
        <taxon>Steroidobacterales</taxon>
        <taxon>Steroidobacteraceae</taxon>
        <taxon>Povalibacter</taxon>
    </lineage>
</organism>
<dbReference type="Proteomes" id="UP000588068">
    <property type="component" value="Unassembled WGS sequence"/>
</dbReference>
<gene>
    <name evidence="3" type="ORF">HNQ60_000959</name>
</gene>
<evidence type="ECO:0000256" key="1">
    <source>
        <dbReference type="SAM" id="MobiDB-lite"/>
    </source>
</evidence>
<feature type="region of interest" description="Disordered" evidence="1">
    <location>
        <begin position="147"/>
        <end position="181"/>
    </location>
</feature>
<dbReference type="AlphaFoldDB" id="A0A841HHG0"/>
<evidence type="ECO:0000313" key="4">
    <source>
        <dbReference type="Proteomes" id="UP000588068"/>
    </source>
</evidence>
<sequence length="693" mass="73908">MSNPHASLFVASALGSLILTQNVFASASASEGQLIDGRGEAIELRVAIEPLVVNEPDIVAAADGIVATFDAPALVALSRNGETRNLEITSENLRFTFRDQGKFMVSRSAAGLIIQAPANSSGCPIYDQITGIWQAPGIRAYKRINVSQSSRTPPASGQDCSSRSSASVAPESGEDPLSGTSTDFDAAIRSRIADGSNAVRVVPPSVDGAGLLRIVEACERQRVWCLLDPGLAPADETGASASDPVKYFTQTAVHDTLLKHQDYVMLVVRESEGEALDPGDALNQLRGIGLPHVVLFSASSMRSGADAEALLGVDPYQAVALTVTAGHDPVMAASVPVVTLPDVQTAAADVPCKLKINHGSTTVLDVDCRVDAAGAGGMPELTIGGNHGAVRTTTRSDWFRAGASNTTSLPVIIDGWQSPTPGGSRIGILAVEVPGQQHSRVLGSVLVKQSSRYWRYNVDMFSGGVSALENLLDNRGASEWELANVSASGVYIFKQRADQSLIWRYNVDAFSGNIGALENLLDNRGASGWELANVSASGVYIFKQRADQNLGWRYNADAFSGDVGALENLLDNRGASGWELANVSASGTYIFKRRTNQNLTWRYNVDSFSGDVGALDNLLDNRGSAGWELANVSASGVYTFKQRTNRNLRWRYYVRSFSGGLGSLENMLDNRGRDGWELANVSASGVYIFKRPK</sequence>
<keyword evidence="2" id="KW-0732">Signal</keyword>
<feature type="chain" id="PRO_5032974313" evidence="2">
    <location>
        <begin position="26"/>
        <end position="693"/>
    </location>
</feature>
<dbReference type="RefSeq" id="WP_184329864.1">
    <property type="nucleotide sequence ID" value="NZ_JACHHZ010000001.1"/>
</dbReference>
<comment type="caution">
    <text evidence="3">The sequence shown here is derived from an EMBL/GenBank/DDBJ whole genome shotgun (WGS) entry which is preliminary data.</text>
</comment>
<name>A0A841HHG0_9GAMM</name>
<dbReference type="EMBL" id="JACHHZ010000001">
    <property type="protein sequence ID" value="MBB6092113.1"/>
    <property type="molecule type" value="Genomic_DNA"/>
</dbReference>